<accession>A0A919QWP2</accession>
<reference evidence="1" key="1">
    <citation type="submission" date="2021-01" db="EMBL/GenBank/DDBJ databases">
        <title>Whole genome shotgun sequence of Sphaerisporangium rufum NBRC 109079.</title>
        <authorList>
            <person name="Komaki H."/>
            <person name="Tamura T."/>
        </authorList>
    </citation>
    <scope>NUCLEOTIDE SEQUENCE</scope>
    <source>
        <strain evidence="1">NBRC 109079</strain>
    </source>
</reference>
<evidence type="ECO:0000313" key="1">
    <source>
        <dbReference type="EMBL" id="GII75504.1"/>
    </source>
</evidence>
<dbReference type="Proteomes" id="UP000655287">
    <property type="component" value="Unassembled WGS sequence"/>
</dbReference>
<gene>
    <name evidence="1" type="ORF">Sru01_04860</name>
</gene>
<evidence type="ECO:0000313" key="2">
    <source>
        <dbReference type="Proteomes" id="UP000655287"/>
    </source>
</evidence>
<organism evidence="1 2">
    <name type="scientific">Sphaerisporangium rufum</name>
    <dbReference type="NCBI Taxonomy" id="1381558"/>
    <lineage>
        <taxon>Bacteria</taxon>
        <taxon>Bacillati</taxon>
        <taxon>Actinomycetota</taxon>
        <taxon>Actinomycetes</taxon>
        <taxon>Streptosporangiales</taxon>
        <taxon>Streptosporangiaceae</taxon>
        <taxon>Sphaerisporangium</taxon>
    </lineage>
</organism>
<comment type="caution">
    <text evidence="1">The sequence shown here is derived from an EMBL/GenBank/DDBJ whole genome shotgun (WGS) entry which is preliminary data.</text>
</comment>
<dbReference type="AlphaFoldDB" id="A0A919QWP2"/>
<sequence length="75" mass="7977">MREAGPDSAPGAAPRSAVAGVRVSRSLFSLILMGGGSRIRDDADALTMRRCRSARGPPIETNRMTTVRDGMVTDM</sequence>
<name>A0A919QWP2_9ACTN</name>
<keyword evidence="2" id="KW-1185">Reference proteome</keyword>
<dbReference type="EMBL" id="BOOU01000007">
    <property type="protein sequence ID" value="GII75504.1"/>
    <property type="molecule type" value="Genomic_DNA"/>
</dbReference>
<proteinExistence type="predicted"/>
<protein>
    <submittedName>
        <fullName evidence="1">Uncharacterized protein</fullName>
    </submittedName>
</protein>